<dbReference type="EMBL" id="CAJVCH010570817">
    <property type="protein sequence ID" value="CAG7835964.1"/>
    <property type="molecule type" value="Genomic_DNA"/>
</dbReference>
<feature type="compositionally biased region" description="Low complexity" evidence="1">
    <location>
        <begin position="153"/>
        <end position="164"/>
    </location>
</feature>
<keyword evidence="3" id="KW-1185">Reference proteome</keyword>
<evidence type="ECO:0000256" key="1">
    <source>
        <dbReference type="SAM" id="MobiDB-lite"/>
    </source>
</evidence>
<proteinExistence type="predicted"/>
<gene>
    <name evidence="2" type="ORF">AFUS01_LOCUS45264</name>
</gene>
<sequence>MSQRNAPFRSRMNTLDIKTTRKWNEGYPFVYIDSSDEEEGNCGCFGRNQKKLKKKSGKKTVKVQQITVPPVILLPRIITTTAPESSHNGFPPAIYPITPYAYSIHSAQSVRSERLKPTVIHSVNWHPDIESSLGYGSKIELADCGESWGGSSFGSYSDSESGSRISRHSDSGDGSGSSTGYDTVGPRTSRRSE</sequence>
<protein>
    <submittedName>
        <fullName evidence="2">Uncharacterized protein</fullName>
    </submittedName>
</protein>
<comment type="caution">
    <text evidence="2">The sequence shown here is derived from an EMBL/GenBank/DDBJ whole genome shotgun (WGS) entry which is preliminary data.</text>
</comment>
<reference evidence="2" key="1">
    <citation type="submission" date="2021-06" db="EMBL/GenBank/DDBJ databases">
        <authorList>
            <person name="Hodson N. C."/>
            <person name="Mongue J. A."/>
            <person name="Jaron S. K."/>
        </authorList>
    </citation>
    <scope>NUCLEOTIDE SEQUENCE</scope>
</reference>
<evidence type="ECO:0000313" key="3">
    <source>
        <dbReference type="Proteomes" id="UP000708208"/>
    </source>
</evidence>
<organism evidence="2 3">
    <name type="scientific">Allacma fusca</name>
    <dbReference type="NCBI Taxonomy" id="39272"/>
    <lineage>
        <taxon>Eukaryota</taxon>
        <taxon>Metazoa</taxon>
        <taxon>Ecdysozoa</taxon>
        <taxon>Arthropoda</taxon>
        <taxon>Hexapoda</taxon>
        <taxon>Collembola</taxon>
        <taxon>Symphypleona</taxon>
        <taxon>Sminthuridae</taxon>
        <taxon>Allacma</taxon>
    </lineage>
</organism>
<name>A0A8J2PWL9_9HEXA</name>
<dbReference type="AlphaFoldDB" id="A0A8J2PWL9"/>
<dbReference type="Proteomes" id="UP000708208">
    <property type="component" value="Unassembled WGS sequence"/>
</dbReference>
<accession>A0A8J2PWL9</accession>
<feature type="region of interest" description="Disordered" evidence="1">
    <location>
        <begin position="152"/>
        <end position="193"/>
    </location>
</feature>
<evidence type="ECO:0000313" key="2">
    <source>
        <dbReference type="EMBL" id="CAG7835964.1"/>
    </source>
</evidence>
<feature type="compositionally biased region" description="Low complexity" evidence="1">
    <location>
        <begin position="176"/>
        <end position="185"/>
    </location>
</feature>